<dbReference type="OrthoDB" id="2129662at2759"/>
<protein>
    <submittedName>
        <fullName evidence="2">Uncharacterized protein</fullName>
    </submittedName>
</protein>
<sequence>MIPPDAGWALPPSAADDADPRQRSGRAAVRQLWAHEGIQASCDVSAASSRRTLTSTASSQNAATSAEGFPRPSADPYNEGGIRGRLGAYANLTDVSFVSGSAGTPQPDATAFGSSGLANPPTHLSAAYPPLGEAPSNGGPFFASNGTQGEAPGQTMLPGYPWPAYPPTPVIPSSQARYFQGWQGWQAAVAPTSDSRATVAGLGHLHPLPDSSANTPVAAFFPSYNLAPTDSQDPTNGSGSSVEAMPESPTAFGAAQYSPFTFDAQQQQSMQALLCQYSTGRPGTAISPDPSCSTAHSLPPPLPYPPADAPVDPAATTFGSTGLSYYLRQYPIVPPASAAHSSASRPLSTGRGPSFPTVGPFNGRFHDSITHASPALLPDQSLPLTSLPPSLPSPSALPFRSQAEPPSSNAYNTDLFASKRTRRASSAATATGMNLPAALGQAGDMVKANSNPNKKLTVDLPAVCVVCSEPIARLICRGKRAELNVPHAAAFTCVRCWESSNEASPMAEYSPDTTIAALPAEDAGSPPVAGPSRRPSIARAKGPSFRRRNKRLDDRSTPTACDVCLRDIAVGGVLPLPLDAPPANARIAFMIEVVCSSCDSRYRRCTDCGGGGGARAGTGKWRAKELFVQNRKTCVLNHQRLGAFPAMEYSVWRNTEIPRDEVDELLAQLKVLFVNAMLAGLCIPEIMEQDGAIWTTYAEAAEHAQGGWFGFDPILRNDIESTYNIRRYLALRTCTPNLRKTSRPTKSKASDASTSESPEDVRCSPLPSVGGSKGGTILKEGREIAGFVLAESELSAGSLFLALVLPWDPTGEIFDATSLMLSSLVQRADADIRALNADKLARGEAPIPNLQHVWTMLFFKPSSRVLSSLIKKRGFMLLEDYLQAYPDTPATLFPPHRQIYLPADRQQGWTILVRRQREHSDGTFLDDWGVRRAADEERGKKKEIRAAAVAARERQQRNSG</sequence>
<gene>
    <name evidence="2" type="ORF">Rt10032_c01g0334</name>
</gene>
<dbReference type="EMBL" id="BJWK01000001">
    <property type="protein sequence ID" value="GEM06317.1"/>
    <property type="molecule type" value="Genomic_DNA"/>
</dbReference>
<feature type="region of interest" description="Disordered" evidence="1">
    <location>
        <begin position="53"/>
        <end position="80"/>
    </location>
</feature>
<evidence type="ECO:0000313" key="2">
    <source>
        <dbReference type="EMBL" id="GEM06317.1"/>
    </source>
</evidence>
<feature type="region of interest" description="Disordered" evidence="1">
    <location>
        <begin position="376"/>
        <end position="412"/>
    </location>
</feature>
<organism evidence="2 3">
    <name type="scientific">Rhodotorula toruloides</name>
    <name type="common">Yeast</name>
    <name type="synonym">Rhodosporidium toruloides</name>
    <dbReference type="NCBI Taxonomy" id="5286"/>
    <lineage>
        <taxon>Eukaryota</taxon>
        <taxon>Fungi</taxon>
        <taxon>Dikarya</taxon>
        <taxon>Basidiomycota</taxon>
        <taxon>Pucciniomycotina</taxon>
        <taxon>Microbotryomycetes</taxon>
        <taxon>Sporidiobolales</taxon>
        <taxon>Sporidiobolaceae</taxon>
        <taxon>Rhodotorula</taxon>
    </lineage>
</organism>
<accession>A0A511K7P3</accession>
<name>A0A511K7P3_RHOTO</name>
<feature type="region of interest" description="Disordered" evidence="1">
    <location>
        <begin position="941"/>
        <end position="960"/>
    </location>
</feature>
<feature type="compositionally biased region" description="Low complexity" evidence="1">
    <location>
        <begin position="376"/>
        <end position="398"/>
    </location>
</feature>
<evidence type="ECO:0000313" key="3">
    <source>
        <dbReference type="Proteomes" id="UP000321518"/>
    </source>
</evidence>
<feature type="region of interest" description="Disordered" evidence="1">
    <location>
        <begin position="519"/>
        <end position="556"/>
    </location>
</feature>
<dbReference type="AlphaFoldDB" id="A0A511K7P3"/>
<comment type="caution">
    <text evidence="2">The sequence shown here is derived from an EMBL/GenBank/DDBJ whole genome shotgun (WGS) entry which is preliminary data.</text>
</comment>
<feature type="compositionally biased region" description="Basic and acidic residues" evidence="1">
    <location>
        <begin position="951"/>
        <end position="960"/>
    </location>
</feature>
<feature type="region of interest" description="Disordered" evidence="1">
    <location>
        <begin position="739"/>
        <end position="774"/>
    </location>
</feature>
<dbReference type="Proteomes" id="UP000321518">
    <property type="component" value="Unassembled WGS sequence"/>
</dbReference>
<feature type="compositionally biased region" description="Low complexity" evidence="1">
    <location>
        <begin position="53"/>
        <end position="66"/>
    </location>
</feature>
<feature type="region of interest" description="Disordered" evidence="1">
    <location>
        <begin position="1"/>
        <end position="28"/>
    </location>
</feature>
<reference evidence="2 3" key="1">
    <citation type="submission" date="2019-07" db="EMBL/GenBank/DDBJ databases">
        <title>Rhodotorula toruloides NBRC10032 genome sequencing.</title>
        <authorList>
            <person name="Shida Y."/>
            <person name="Takaku H."/>
            <person name="Ogasawara W."/>
            <person name="Mori K."/>
        </authorList>
    </citation>
    <scope>NUCLEOTIDE SEQUENCE [LARGE SCALE GENOMIC DNA]</scope>
    <source>
        <strain evidence="2 3">NBRC10032</strain>
    </source>
</reference>
<evidence type="ECO:0000256" key="1">
    <source>
        <dbReference type="SAM" id="MobiDB-lite"/>
    </source>
</evidence>
<proteinExistence type="predicted"/>